<comment type="pathway">
    <text evidence="2">Carbohydrate degradation; pentose phosphate pathway; D-ribose 5-phosphate from D-ribulose 5-phosphate (non-oxidative stage): step 1/1.</text>
</comment>
<dbReference type="GO" id="GO:0006014">
    <property type="term" value="P:D-ribose metabolic process"/>
    <property type="evidence" value="ECO:0007669"/>
    <property type="project" value="TreeGrafter"/>
</dbReference>
<evidence type="ECO:0000256" key="7">
    <source>
        <dbReference type="ARBA" id="ARBA00029734"/>
    </source>
</evidence>
<dbReference type="EMBL" id="JAAAJB010000355">
    <property type="protein sequence ID" value="KAG0257608.1"/>
    <property type="molecule type" value="Genomic_DNA"/>
</dbReference>
<dbReference type="Pfam" id="PF06026">
    <property type="entry name" value="Rib_5-P_isom_A"/>
    <property type="match status" value="1"/>
</dbReference>
<evidence type="ECO:0000313" key="10">
    <source>
        <dbReference type="Proteomes" id="UP000807716"/>
    </source>
</evidence>
<comment type="similarity">
    <text evidence="3">Belongs to the ribose 5-phosphate isomerase family.</text>
</comment>
<evidence type="ECO:0000256" key="5">
    <source>
        <dbReference type="ARBA" id="ARBA00019150"/>
    </source>
</evidence>
<dbReference type="Proteomes" id="UP000807716">
    <property type="component" value="Unassembled WGS sequence"/>
</dbReference>
<evidence type="ECO:0000256" key="1">
    <source>
        <dbReference type="ARBA" id="ARBA00001713"/>
    </source>
</evidence>
<organism evidence="9 10">
    <name type="scientific">Actinomortierella ambigua</name>
    <dbReference type="NCBI Taxonomy" id="1343610"/>
    <lineage>
        <taxon>Eukaryota</taxon>
        <taxon>Fungi</taxon>
        <taxon>Fungi incertae sedis</taxon>
        <taxon>Mucoromycota</taxon>
        <taxon>Mortierellomycotina</taxon>
        <taxon>Mortierellomycetes</taxon>
        <taxon>Mortierellales</taxon>
        <taxon>Mortierellaceae</taxon>
        <taxon>Actinomortierella</taxon>
    </lineage>
</organism>
<dbReference type="GO" id="GO:0005737">
    <property type="term" value="C:cytoplasm"/>
    <property type="evidence" value="ECO:0007669"/>
    <property type="project" value="TreeGrafter"/>
</dbReference>
<evidence type="ECO:0000256" key="4">
    <source>
        <dbReference type="ARBA" id="ARBA00011959"/>
    </source>
</evidence>
<dbReference type="NCBIfam" id="TIGR00021">
    <property type="entry name" value="rpiA"/>
    <property type="match status" value="1"/>
</dbReference>
<evidence type="ECO:0000313" key="9">
    <source>
        <dbReference type="EMBL" id="KAG0257608.1"/>
    </source>
</evidence>
<dbReference type="Gene3D" id="3.40.50.1360">
    <property type="match status" value="1"/>
</dbReference>
<keyword evidence="6 9" id="KW-0413">Isomerase</keyword>
<dbReference type="GO" id="GO:0004751">
    <property type="term" value="F:ribose-5-phosphate isomerase activity"/>
    <property type="evidence" value="ECO:0007669"/>
    <property type="project" value="UniProtKB-EC"/>
</dbReference>
<reference evidence="9" key="1">
    <citation type="journal article" date="2020" name="Fungal Divers.">
        <title>Resolving the Mortierellaceae phylogeny through synthesis of multi-gene phylogenetics and phylogenomics.</title>
        <authorList>
            <person name="Vandepol N."/>
            <person name="Liber J."/>
            <person name="Desiro A."/>
            <person name="Na H."/>
            <person name="Kennedy M."/>
            <person name="Barry K."/>
            <person name="Grigoriev I.V."/>
            <person name="Miller A.N."/>
            <person name="O'Donnell K."/>
            <person name="Stajich J.E."/>
            <person name="Bonito G."/>
        </authorList>
    </citation>
    <scope>NUCLEOTIDE SEQUENCE</scope>
    <source>
        <strain evidence="9">BC1065</strain>
    </source>
</reference>
<dbReference type="InterPro" id="IPR037171">
    <property type="entry name" value="NagB/RpiA_transferase-like"/>
</dbReference>
<evidence type="ECO:0000256" key="2">
    <source>
        <dbReference type="ARBA" id="ARBA00004988"/>
    </source>
</evidence>
<evidence type="ECO:0000256" key="8">
    <source>
        <dbReference type="ARBA" id="ARBA00032273"/>
    </source>
</evidence>
<dbReference type="FunFam" id="3.30.70.260:FF:000018">
    <property type="entry name" value="Ribose-5-phosphate isomerase A"/>
    <property type="match status" value="1"/>
</dbReference>
<dbReference type="GO" id="GO:0009052">
    <property type="term" value="P:pentose-phosphate shunt, non-oxidative branch"/>
    <property type="evidence" value="ECO:0007669"/>
    <property type="project" value="InterPro"/>
</dbReference>
<dbReference type="CDD" id="cd01398">
    <property type="entry name" value="RPI_A"/>
    <property type="match status" value="1"/>
</dbReference>
<dbReference type="FunFam" id="3.40.50.1360:FF:000014">
    <property type="entry name" value="Ribose 5-phosphate isomerase"/>
    <property type="match status" value="1"/>
</dbReference>
<evidence type="ECO:0000256" key="3">
    <source>
        <dbReference type="ARBA" id="ARBA00008088"/>
    </source>
</evidence>
<accession>A0A9P6U2F4</accession>
<dbReference type="NCBIfam" id="NF001924">
    <property type="entry name" value="PRK00702.1"/>
    <property type="match status" value="1"/>
</dbReference>
<dbReference type="EC" id="5.3.1.6" evidence="4"/>
<dbReference type="SUPFAM" id="SSF75445">
    <property type="entry name" value="D-ribose-5-phosphate isomerase (RpiA), lid domain"/>
    <property type="match status" value="1"/>
</dbReference>
<dbReference type="InterPro" id="IPR020672">
    <property type="entry name" value="Ribose5P_isomerase_typA_subgr"/>
</dbReference>
<dbReference type="HAMAP" id="MF_00170">
    <property type="entry name" value="Rib_5P_isom_A"/>
    <property type="match status" value="1"/>
</dbReference>
<protein>
    <recommendedName>
        <fullName evidence="5">Ribose-5-phosphate isomerase</fullName>
        <ecNumber evidence="4">5.3.1.6</ecNumber>
    </recommendedName>
    <alternativeName>
        <fullName evidence="8">D-ribose-5-phosphate ketol-isomerase</fullName>
    </alternativeName>
    <alternativeName>
        <fullName evidence="7">Phosphoriboisomerase</fullName>
    </alternativeName>
</protein>
<keyword evidence="10" id="KW-1185">Reference proteome</keyword>
<dbReference type="PANTHER" id="PTHR11934:SF0">
    <property type="entry name" value="RIBOSE-5-PHOSPHATE ISOMERASE"/>
    <property type="match status" value="1"/>
</dbReference>
<evidence type="ECO:0000256" key="6">
    <source>
        <dbReference type="ARBA" id="ARBA00023235"/>
    </source>
</evidence>
<comment type="caution">
    <text evidence="9">The sequence shown here is derived from an EMBL/GenBank/DDBJ whole genome shotgun (WGS) entry which is preliminary data.</text>
</comment>
<dbReference type="OrthoDB" id="1555531at2759"/>
<dbReference type="Gene3D" id="3.30.70.260">
    <property type="match status" value="1"/>
</dbReference>
<dbReference type="AlphaFoldDB" id="A0A9P6U2F4"/>
<gene>
    <name evidence="9" type="primary">RKI1</name>
    <name evidence="9" type="ORF">DFQ27_005049</name>
</gene>
<comment type="catalytic activity">
    <reaction evidence="1">
        <text>aldehydo-D-ribose 5-phosphate = D-ribulose 5-phosphate</text>
        <dbReference type="Rhea" id="RHEA:14657"/>
        <dbReference type="ChEBI" id="CHEBI:58121"/>
        <dbReference type="ChEBI" id="CHEBI:58273"/>
        <dbReference type="EC" id="5.3.1.6"/>
    </reaction>
</comment>
<dbReference type="SUPFAM" id="SSF100950">
    <property type="entry name" value="NagB/RpiA/CoA transferase-like"/>
    <property type="match status" value="1"/>
</dbReference>
<sequence>MASLIEQAKKKAAYQAVDEHVLDSHKVIGVGSGSTVVYVVERLLQRDAAVNAKTVFVPTSFQSRGLLIDGGLSVGDVEQYPDIDVTIDGADEVDEHLNAIKGGGGAHLQEKVVAEAAKKFVIVADFRKNSKYLGEQGVPIEVVPMAWKAVLRKLQAMGSSTAKLRMAVAKAGPVVTDNSNFIIDAPFGLIKNPAQLLKDIKLITGVVEVGLFCDMAEIAYFGNEDGSVSIRSKP</sequence>
<proteinExistence type="inferred from homology"/>
<dbReference type="PANTHER" id="PTHR11934">
    <property type="entry name" value="RIBOSE-5-PHOSPHATE ISOMERASE"/>
    <property type="match status" value="1"/>
</dbReference>
<name>A0A9P6U2F4_9FUNG</name>
<dbReference type="InterPro" id="IPR004788">
    <property type="entry name" value="Ribose5P_isomerase_type_A"/>
</dbReference>